<dbReference type="InterPro" id="IPR008753">
    <property type="entry name" value="Peptidase_M13_N"/>
</dbReference>
<dbReference type="PROSITE" id="PS51885">
    <property type="entry name" value="NEPRILYSIN"/>
    <property type="match status" value="1"/>
</dbReference>
<organism evidence="11">
    <name type="scientific">Xanthomonas euvesicatoria pv. vesicatoria (strain 85-10)</name>
    <name type="common">Xanthomonas campestris pv. vesicatoria</name>
    <dbReference type="NCBI Taxonomy" id="316273"/>
    <lineage>
        <taxon>Bacteria</taxon>
        <taxon>Pseudomonadati</taxon>
        <taxon>Pseudomonadota</taxon>
        <taxon>Gammaproteobacteria</taxon>
        <taxon>Lysobacterales</taxon>
        <taxon>Lysobacteraceae</taxon>
        <taxon>Xanthomonas</taxon>
    </lineage>
</organism>
<sequence length="784" mass="85945">MLLHWMIFPARTRCQTDADQRVERASCCDAVAALATSAGYARPANTSCNAVRSAIAPACKPQQNSTHAPPGDGSAYARRLSQPLAPMSHTKTSTLALALLVALAGCQREAQTSSTPEKTATSAPAATAAAKPAFDIGELDAVTNACQNLDDFVNGRWKKANPIPADRTSWGVSDVLVENSLTTQRQIAEDAARQADTQTNPVAHKIGMLYASGMDEAAIEAAGDRPIKPQLDAIAALTSGKEVADYITHRFAEGDAQVFDFGARADFKHADRQIGFAQEGGLGLPTKEYYVSPEYAPIREAYLAYIAKSFELTGSTADAAKAQASEVLALETRLAAASLTRTEARDPRNQYHFVSTAEADKLTPHFAWSNFFAVQGIDSGAGFSLSQPRFFAEFDRQLANAPIAQWQAYLRFHTINDASKQLSKAFVDNNFAFYGKTLSGQPEQQPRWKRVLRTVNGAMGEGLGQLYVAKVFTPDAKQRASDLVDNVRVALKARIENVDWMSPETKAKAIAKWQTFLPKIGYPDTWRDWSGLEIVPGAYYRNLQAAAKFNYHYDIAQIGKPTDRMRWQMTPQTVNAYYDPSTNSINFPAGILQPPFFDASADDALNYGGIGAVIGHEATHGFDDEGRQFDGAGNNVDWWTPQDRKAFEQRAERLVKQFDAYVPLPDHPTVHVNGRLSLGENIADLGGTNVAYDALQADLRAHPERAVAIDGYSPDQRFFLNYARSWRGQTREQQQLVYLASDPHAPDNLRAIAPPSNMPSFAKAFSCKAGDAMVRSEKDRVVIW</sequence>
<keyword evidence="3" id="KW-0645">Protease</keyword>
<dbReference type="eggNOG" id="COG3590">
    <property type="taxonomic scope" value="Bacteria"/>
</dbReference>
<comment type="similarity">
    <text evidence="2">Belongs to the peptidase M13 family.</text>
</comment>
<evidence type="ECO:0000259" key="9">
    <source>
        <dbReference type="Pfam" id="PF05649"/>
    </source>
</evidence>
<dbReference type="Pfam" id="PF05649">
    <property type="entry name" value="Peptidase_M13_N"/>
    <property type="match status" value="1"/>
</dbReference>
<dbReference type="EMBL" id="AM039952">
    <property type="protein sequence ID" value="CAJ24578.1"/>
    <property type="molecule type" value="Genomic_DNA"/>
</dbReference>
<keyword evidence="4" id="KW-0479">Metal-binding</keyword>
<dbReference type="KEGG" id="xcv:XCV2899"/>
<keyword evidence="5" id="KW-0378">Hydrolase</keyword>
<dbReference type="GO" id="GO:0005886">
    <property type="term" value="C:plasma membrane"/>
    <property type="evidence" value="ECO:0007669"/>
    <property type="project" value="TreeGrafter"/>
</dbReference>
<feature type="domain" description="Peptidase M13 N-terminal" evidence="9">
    <location>
        <begin position="146"/>
        <end position="523"/>
    </location>
</feature>
<dbReference type="InterPro" id="IPR024079">
    <property type="entry name" value="MetalloPept_cat_dom_sf"/>
</dbReference>
<dbReference type="Proteomes" id="UP000007069">
    <property type="component" value="Chromosome"/>
</dbReference>
<dbReference type="GO" id="GO:0046872">
    <property type="term" value="F:metal ion binding"/>
    <property type="evidence" value="ECO:0007669"/>
    <property type="project" value="UniProtKB-KW"/>
</dbReference>
<dbReference type="InterPro" id="IPR018497">
    <property type="entry name" value="Peptidase_M13_C"/>
</dbReference>
<evidence type="ECO:0000256" key="4">
    <source>
        <dbReference type="ARBA" id="ARBA00022723"/>
    </source>
</evidence>
<reference evidence="10 11" key="1">
    <citation type="journal article" date="2005" name="J. Bacteriol.">
        <title>Insights into genome plasticity and pathogenicity of the plant pathogenic Bacterium Xanthomonas campestris pv. vesicatoria revealed by the complete genome sequence.</title>
        <authorList>
            <person name="Thieme F."/>
            <person name="Koebnik R."/>
            <person name="Bekel T."/>
            <person name="Berger C."/>
            <person name="Boch J."/>
            <person name="Buettner D."/>
            <person name="Caldana C."/>
            <person name="Gaigalat L."/>
            <person name="Goesmann A."/>
            <person name="Kay S."/>
            <person name="Kirchner O."/>
            <person name="Lanz C."/>
            <person name="Linke B."/>
            <person name="McHardy A.C."/>
            <person name="Meyer F."/>
            <person name="Mittenhuber G."/>
            <person name="Nies D.H."/>
            <person name="Niesbach-Kloesgen U."/>
            <person name="Patschkowski T."/>
            <person name="Rueckert C."/>
            <person name="Rupp O."/>
            <person name="Schneicker S."/>
            <person name="Schuster S.C."/>
            <person name="Vorhoelter F.J."/>
            <person name="Weber E."/>
            <person name="Puehler A."/>
            <person name="Bonas U."/>
            <person name="Bartels D."/>
            <person name="Kaiser O."/>
        </authorList>
    </citation>
    <scope>NUCLEOTIDE SEQUENCE [LARGE SCALE GENOMIC DNA]</scope>
    <source>
        <strain evidence="10 11">85-10</strain>
    </source>
</reference>
<evidence type="ECO:0000256" key="2">
    <source>
        <dbReference type="ARBA" id="ARBA00007357"/>
    </source>
</evidence>
<protein>
    <submittedName>
        <fullName evidence="10">Metallopeptidase</fullName>
    </submittedName>
</protein>
<dbReference type="InterPro" id="IPR000718">
    <property type="entry name" value="Peptidase_M13"/>
</dbReference>
<dbReference type="SUPFAM" id="SSF55486">
    <property type="entry name" value="Metalloproteases ('zincins'), catalytic domain"/>
    <property type="match status" value="1"/>
</dbReference>
<evidence type="ECO:0000313" key="11">
    <source>
        <dbReference type="Proteomes" id="UP000007069"/>
    </source>
</evidence>
<dbReference type="Pfam" id="PF01431">
    <property type="entry name" value="Peptidase_M13"/>
    <property type="match status" value="1"/>
</dbReference>
<evidence type="ECO:0000256" key="1">
    <source>
        <dbReference type="ARBA" id="ARBA00001947"/>
    </source>
</evidence>
<dbReference type="PRINTS" id="PR00786">
    <property type="entry name" value="NEPRILYSIN"/>
</dbReference>
<dbReference type="GO" id="GO:0004222">
    <property type="term" value="F:metalloendopeptidase activity"/>
    <property type="evidence" value="ECO:0007669"/>
    <property type="project" value="InterPro"/>
</dbReference>
<dbReference type="CDD" id="cd08662">
    <property type="entry name" value="M13"/>
    <property type="match status" value="1"/>
</dbReference>
<comment type="cofactor">
    <cofactor evidence="1">
        <name>Zn(2+)</name>
        <dbReference type="ChEBI" id="CHEBI:29105"/>
    </cofactor>
</comment>
<evidence type="ECO:0000256" key="6">
    <source>
        <dbReference type="ARBA" id="ARBA00022833"/>
    </source>
</evidence>
<dbReference type="PANTHER" id="PTHR11733:SF167">
    <property type="entry name" value="FI17812P1-RELATED"/>
    <property type="match status" value="1"/>
</dbReference>
<evidence type="ECO:0000313" key="10">
    <source>
        <dbReference type="EMBL" id="CAJ24578.1"/>
    </source>
</evidence>
<feature type="domain" description="Peptidase M13 C-terminal" evidence="8">
    <location>
        <begin position="575"/>
        <end position="781"/>
    </location>
</feature>
<dbReference type="GO" id="GO:0016485">
    <property type="term" value="P:protein processing"/>
    <property type="evidence" value="ECO:0007669"/>
    <property type="project" value="TreeGrafter"/>
</dbReference>
<dbReference type="Gene3D" id="3.40.390.10">
    <property type="entry name" value="Collagenase (Catalytic Domain)"/>
    <property type="match status" value="1"/>
</dbReference>
<dbReference type="HOGENOM" id="CLU_006187_7_2_6"/>
<evidence type="ECO:0000256" key="5">
    <source>
        <dbReference type="ARBA" id="ARBA00022801"/>
    </source>
</evidence>
<dbReference type="Gene3D" id="1.10.1380.10">
    <property type="entry name" value="Neutral endopeptidase , domain2"/>
    <property type="match status" value="1"/>
</dbReference>
<dbReference type="InterPro" id="IPR042089">
    <property type="entry name" value="Peptidase_M13_dom_2"/>
</dbReference>
<keyword evidence="7" id="KW-0482">Metalloprotease</keyword>
<gene>
    <name evidence="10" type="ordered locus">XCV2899</name>
</gene>
<keyword evidence="6" id="KW-0862">Zinc</keyword>
<accession>Q3BRI3</accession>
<dbReference type="AlphaFoldDB" id="Q3BRI3"/>
<evidence type="ECO:0000256" key="3">
    <source>
        <dbReference type="ARBA" id="ARBA00022670"/>
    </source>
</evidence>
<evidence type="ECO:0000259" key="8">
    <source>
        <dbReference type="Pfam" id="PF01431"/>
    </source>
</evidence>
<evidence type="ECO:0000256" key="7">
    <source>
        <dbReference type="ARBA" id="ARBA00023049"/>
    </source>
</evidence>
<proteinExistence type="inferred from homology"/>
<name>Q3BRI3_XANE5</name>
<dbReference type="PANTHER" id="PTHR11733">
    <property type="entry name" value="ZINC METALLOPROTEASE FAMILY M13 NEPRILYSIN-RELATED"/>
    <property type="match status" value="1"/>
</dbReference>
<dbReference type="STRING" id="456327.BJD11_08350"/>